<evidence type="ECO:0000256" key="3">
    <source>
        <dbReference type="ARBA" id="ARBA00022448"/>
    </source>
</evidence>
<evidence type="ECO:0000256" key="6">
    <source>
        <dbReference type="ARBA" id="ARBA00022989"/>
    </source>
</evidence>
<evidence type="ECO:0000256" key="8">
    <source>
        <dbReference type="ARBA" id="ARBA00023136"/>
    </source>
</evidence>
<dbReference type="OrthoDB" id="9997229at2759"/>
<comment type="subcellular location">
    <subcellularLocation>
        <location evidence="1">Cell membrane</location>
        <topology evidence="1">Multi-pass membrane protein</topology>
    </subcellularLocation>
</comment>
<evidence type="ECO:0000256" key="7">
    <source>
        <dbReference type="ARBA" id="ARBA00023065"/>
    </source>
</evidence>
<feature type="transmembrane region" description="Helical" evidence="13">
    <location>
        <begin position="183"/>
        <end position="206"/>
    </location>
</feature>
<dbReference type="PANTHER" id="PTHR42643:SF24">
    <property type="entry name" value="IONOTROPIC RECEPTOR 60A"/>
    <property type="match status" value="1"/>
</dbReference>
<dbReference type="PANTHER" id="PTHR42643">
    <property type="entry name" value="IONOTROPIC RECEPTOR 20A-RELATED"/>
    <property type="match status" value="1"/>
</dbReference>
<dbReference type="Proteomes" id="UP000887013">
    <property type="component" value="Unassembled WGS sequence"/>
</dbReference>
<feature type="domain" description="Ionotropic glutamate receptor C-terminal" evidence="14">
    <location>
        <begin position="6"/>
        <end position="318"/>
    </location>
</feature>
<keyword evidence="12" id="KW-0407">Ion channel</keyword>
<feature type="domain" description="Ionotropic glutamate receptor L-glutamate and glycine-binding" evidence="15">
    <location>
        <begin position="16"/>
        <end position="76"/>
    </location>
</feature>
<dbReference type="GO" id="GO:0005886">
    <property type="term" value="C:plasma membrane"/>
    <property type="evidence" value="ECO:0007669"/>
    <property type="project" value="UniProtKB-SubCell"/>
</dbReference>
<keyword evidence="11" id="KW-1071">Ligand-gated ion channel</keyword>
<evidence type="ECO:0000256" key="4">
    <source>
        <dbReference type="ARBA" id="ARBA00022475"/>
    </source>
</evidence>
<evidence type="ECO:0000313" key="16">
    <source>
        <dbReference type="EMBL" id="GFT92729.1"/>
    </source>
</evidence>
<reference evidence="16" key="1">
    <citation type="submission" date="2020-08" db="EMBL/GenBank/DDBJ databases">
        <title>Multicomponent nature underlies the extraordinary mechanical properties of spider dragline silk.</title>
        <authorList>
            <person name="Kono N."/>
            <person name="Nakamura H."/>
            <person name="Mori M."/>
            <person name="Yoshida Y."/>
            <person name="Ohtoshi R."/>
            <person name="Malay A.D."/>
            <person name="Moran D.A.P."/>
            <person name="Tomita M."/>
            <person name="Numata K."/>
            <person name="Arakawa K."/>
        </authorList>
    </citation>
    <scope>NUCLEOTIDE SEQUENCE</scope>
</reference>
<organism evidence="16 17">
    <name type="scientific">Nephila pilipes</name>
    <name type="common">Giant wood spider</name>
    <name type="synonym">Nephila maculata</name>
    <dbReference type="NCBI Taxonomy" id="299642"/>
    <lineage>
        <taxon>Eukaryota</taxon>
        <taxon>Metazoa</taxon>
        <taxon>Ecdysozoa</taxon>
        <taxon>Arthropoda</taxon>
        <taxon>Chelicerata</taxon>
        <taxon>Arachnida</taxon>
        <taxon>Araneae</taxon>
        <taxon>Araneomorphae</taxon>
        <taxon>Entelegynae</taxon>
        <taxon>Araneoidea</taxon>
        <taxon>Nephilidae</taxon>
        <taxon>Nephila</taxon>
    </lineage>
</organism>
<dbReference type="InterPro" id="IPR019594">
    <property type="entry name" value="Glu/Gly-bd"/>
</dbReference>
<dbReference type="SUPFAM" id="SSF53850">
    <property type="entry name" value="Periplasmic binding protein-like II"/>
    <property type="match status" value="1"/>
</dbReference>
<comment type="caution">
    <text evidence="16">The sequence shown here is derived from an EMBL/GenBank/DDBJ whole genome shotgun (WGS) entry which is preliminary data.</text>
</comment>
<dbReference type="GO" id="GO:0050906">
    <property type="term" value="P:detection of stimulus involved in sensory perception"/>
    <property type="evidence" value="ECO:0007669"/>
    <property type="project" value="UniProtKB-ARBA"/>
</dbReference>
<dbReference type="AlphaFoldDB" id="A0A8X6U8Q9"/>
<comment type="similarity">
    <text evidence="2">Belongs to the glutamate-gated ion channel (TC 1.A.10.1) family.</text>
</comment>
<keyword evidence="4" id="KW-1003">Cell membrane</keyword>
<protein>
    <submittedName>
        <fullName evidence="16">Lig_chan-Glu_bd domain-containing protein</fullName>
    </submittedName>
</protein>
<dbReference type="Pfam" id="PF10613">
    <property type="entry name" value="Lig_chan-Glu_bd"/>
    <property type="match status" value="1"/>
</dbReference>
<sequence>MKFPNVIKVAALSGEPIFTFNQTSSGTSISGIEGRFLDILARKLNFQYKIVSPDDGQWGFLKPGGNWSGIIGMVARGEADMGLTYLAITEDRNKVVDFSSPYYVIERTFVTDQPGMLPKYAVFLYPFRLRVWILAFIMLVIFPLILRSLMSVKIHISSNPFSGFFHMATRKGSTQTSILRGTMLISVTFFLFIYSSVMLSFLLVPLREPGVKSIRDLSSAVLKGKFKCFVPKGSVEIQLLLESNALPLRELGERIALSGWTYDSRKKSDPKAIIGHKIALMGPRLIIQSKYGVPPFTEKFISEDSIAQLSTAVALKKDFCCNSKLDDVILRIVSGGLFQKLIDDKLFETRAYVLSEGSDNSLQTPLALKDLYGIFLLLLLSYILSFLLLLGENLHKHCFNS</sequence>
<evidence type="ECO:0000313" key="17">
    <source>
        <dbReference type="Proteomes" id="UP000887013"/>
    </source>
</evidence>
<keyword evidence="5 13" id="KW-0812">Transmembrane</keyword>
<keyword evidence="7" id="KW-0406">Ion transport</keyword>
<dbReference type="InterPro" id="IPR052192">
    <property type="entry name" value="Insect_Ionotropic_Sensory_Rcpt"/>
</dbReference>
<keyword evidence="17" id="KW-1185">Reference proteome</keyword>
<keyword evidence="8 13" id="KW-0472">Membrane</keyword>
<evidence type="ECO:0000256" key="9">
    <source>
        <dbReference type="ARBA" id="ARBA00023170"/>
    </source>
</evidence>
<dbReference type="SMART" id="SM00918">
    <property type="entry name" value="Lig_chan-Glu_bd"/>
    <property type="match status" value="1"/>
</dbReference>
<evidence type="ECO:0000256" key="10">
    <source>
        <dbReference type="ARBA" id="ARBA00023180"/>
    </source>
</evidence>
<feature type="transmembrane region" description="Helical" evidence="13">
    <location>
        <begin position="371"/>
        <end position="391"/>
    </location>
</feature>
<dbReference type="InterPro" id="IPR001320">
    <property type="entry name" value="Iontro_rcpt_C"/>
</dbReference>
<dbReference type="SMART" id="SM00079">
    <property type="entry name" value="PBPe"/>
    <property type="match status" value="1"/>
</dbReference>
<dbReference type="GO" id="GO:0015276">
    <property type="term" value="F:ligand-gated monoatomic ion channel activity"/>
    <property type="evidence" value="ECO:0007669"/>
    <property type="project" value="InterPro"/>
</dbReference>
<name>A0A8X6U8Q9_NEPPI</name>
<keyword evidence="10" id="KW-0325">Glycoprotein</keyword>
<evidence type="ECO:0000256" key="1">
    <source>
        <dbReference type="ARBA" id="ARBA00004651"/>
    </source>
</evidence>
<dbReference type="EMBL" id="BMAW01074544">
    <property type="protein sequence ID" value="GFT92729.1"/>
    <property type="molecule type" value="Genomic_DNA"/>
</dbReference>
<accession>A0A8X6U8Q9</accession>
<keyword evidence="6 13" id="KW-1133">Transmembrane helix</keyword>
<evidence type="ECO:0000256" key="12">
    <source>
        <dbReference type="ARBA" id="ARBA00023303"/>
    </source>
</evidence>
<dbReference type="Gene3D" id="3.40.190.10">
    <property type="entry name" value="Periplasmic binding protein-like II"/>
    <property type="match status" value="1"/>
</dbReference>
<evidence type="ECO:0000256" key="5">
    <source>
        <dbReference type="ARBA" id="ARBA00022692"/>
    </source>
</evidence>
<evidence type="ECO:0000256" key="13">
    <source>
        <dbReference type="SAM" id="Phobius"/>
    </source>
</evidence>
<evidence type="ECO:0000259" key="14">
    <source>
        <dbReference type="SMART" id="SM00079"/>
    </source>
</evidence>
<evidence type="ECO:0000259" key="15">
    <source>
        <dbReference type="SMART" id="SM00918"/>
    </source>
</evidence>
<keyword evidence="3" id="KW-0813">Transport</keyword>
<feature type="transmembrane region" description="Helical" evidence="13">
    <location>
        <begin position="129"/>
        <end position="150"/>
    </location>
</feature>
<gene>
    <name evidence="16" type="primary">AVEN_89041_1</name>
    <name evidence="16" type="ORF">NPIL_37491</name>
</gene>
<keyword evidence="9" id="KW-0675">Receptor</keyword>
<evidence type="ECO:0000256" key="2">
    <source>
        <dbReference type="ARBA" id="ARBA00008685"/>
    </source>
</evidence>
<evidence type="ECO:0000256" key="11">
    <source>
        <dbReference type="ARBA" id="ARBA00023286"/>
    </source>
</evidence>
<proteinExistence type="inferred from homology"/>